<feature type="binding site" evidence="8">
    <location>
        <position position="65"/>
    </location>
    <ligand>
        <name>GTP</name>
        <dbReference type="ChEBI" id="CHEBI:37565"/>
    </ligand>
</feature>
<dbReference type="InterPro" id="IPR013482">
    <property type="entry name" value="Molybde_CF_guanTrfase"/>
</dbReference>
<evidence type="ECO:0000313" key="10">
    <source>
        <dbReference type="EMBL" id="MBN2964435.1"/>
    </source>
</evidence>
<dbReference type="GO" id="GO:0016740">
    <property type="term" value="F:transferase activity"/>
    <property type="evidence" value="ECO:0007669"/>
    <property type="project" value="UniProtKB-KW"/>
</dbReference>
<evidence type="ECO:0000256" key="3">
    <source>
        <dbReference type="ARBA" id="ARBA00022723"/>
    </source>
</evidence>
<keyword evidence="5 8" id="KW-0460">Magnesium</keyword>
<dbReference type="Proteomes" id="UP000703590">
    <property type="component" value="Unassembled WGS sequence"/>
</dbReference>
<comment type="catalytic activity">
    <reaction evidence="8">
        <text>Mo-molybdopterin + GTP + H(+) = Mo-molybdopterin guanine dinucleotide + diphosphate</text>
        <dbReference type="Rhea" id="RHEA:34243"/>
        <dbReference type="ChEBI" id="CHEBI:15378"/>
        <dbReference type="ChEBI" id="CHEBI:33019"/>
        <dbReference type="ChEBI" id="CHEBI:37565"/>
        <dbReference type="ChEBI" id="CHEBI:71302"/>
        <dbReference type="ChEBI" id="CHEBI:71310"/>
        <dbReference type="EC" id="2.7.7.77"/>
    </reaction>
</comment>
<feature type="binding site" evidence="8">
    <location>
        <begin position="9"/>
        <end position="11"/>
    </location>
    <ligand>
        <name>GTP</name>
        <dbReference type="ChEBI" id="CHEBI:37565"/>
    </ligand>
</feature>
<dbReference type="PANTHER" id="PTHR19136">
    <property type="entry name" value="MOLYBDENUM COFACTOR GUANYLYLTRANSFERASE"/>
    <property type="match status" value="1"/>
</dbReference>
<dbReference type="PANTHER" id="PTHR19136:SF81">
    <property type="entry name" value="MOLYBDENUM COFACTOR GUANYLYLTRANSFERASE"/>
    <property type="match status" value="1"/>
</dbReference>
<keyword evidence="11" id="KW-1185">Reference proteome</keyword>
<comment type="caution">
    <text evidence="8">Lacks conserved residue(s) required for the propagation of feature annotation.</text>
</comment>
<dbReference type="HAMAP" id="MF_00316">
    <property type="entry name" value="MobA"/>
    <property type="match status" value="1"/>
</dbReference>
<evidence type="ECO:0000256" key="8">
    <source>
        <dbReference type="HAMAP-Rule" id="MF_00316"/>
    </source>
</evidence>
<feature type="domain" description="MobA-like NTP transferase" evidence="9">
    <location>
        <begin position="6"/>
        <end position="159"/>
    </location>
</feature>
<evidence type="ECO:0000259" key="9">
    <source>
        <dbReference type="Pfam" id="PF12804"/>
    </source>
</evidence>
<feature type="binding site" evidence="8">
    <location>
        <position position="21"/>
    </location>
    <ligand>
        <name>GTP</name>
        <dbReference type="ChEBI" id="CHEBI:37565"/>
    </ligand>
</feature>
<dbReference type="SUPFAM" id="SSF53448">
    <property type="entry name" value="Nucleotide-diphospho-sugar transferases"/>
    <property type="match status" value="1"/>
</dbReference>
<evidence type="ECO:0000313" key="11">
    <source>
        <dbReference type="Proteomes" id="UP000703590"/>
    </source>
</evidence>
<comment type="domain">
    <text evidence="8">The N-terminal domain determines nucleotide recognition and specific binding, while the C-terminal domain determines the specific binding to the target protein.</text>
</comment>
<dbReference type="CDD" id="cd02503">
    <property type="entry name" value="MobA"/>
    <property type="match status" value="1"/>
</dbReference>
<proteinExistence type="inferred from homology"/>
<comment type="subcellular location">
    <subcellularLocation>
        <location evidence="8">Cytoplasm</location>
    </subcellularLocation>
</comment>
<reference evidence="10 11" key="2">
    <citation type="submission" date="2021-02" db="EMBL/GenBank/DDBJ databases">
        <title>Sulfurospirillum tamanensis sp. nov.</title>
        <authorList>
            <person name="Frolova A."/>
            <person name="Merkel A."/>
            <person name="Slobodkin A."/>
        </authorList>
    </citation>
    <scope>NUCLEOTIDE SEQUENCE [LARGE SCALE GENOMIC DNA]</scope>
    <source>
        <strain evidence="10 11">T05b</strain>
    </source>
</reference>
<dbReference type="RefSeq" id="WP_205458987.1">
    <property type="nucleotide sequence ID" value="NZ_JAFHKK010000012.1"/>
</dbReference>
<feature type="binding site" evidence="8">
    <location>
        <position position="95"/>
    </location>
    <ligand>
        <name>Mg(2+)</name>
        <dbReference type="ChEBI" id="CHEBI:18420"/>
    </ligand>
</feature>
<sequence length="186" mass="20627">MFPFPCVIIAGGKSSRMGQDKSLLPFHGHATLTHYQASRLLPLFSSLHVSTKTDKFNGEFSLILDTEQESFSPMVALSSVLEHFTDTYVFCLSVDAPFVEKKHIEALWKAAQATHANALIPRDPHTRHPLCGLYHSSLAPLANTLACQGDHKLGILLERANAVYVEFDETAPFTNLNHPHEYEAAL</sequence>
<reference evidence="10 11" key="3">
    <citation type="submission" date="2021-02" db="EMBL/GenBank/DDBJ databases">
        <authorList>
            <person name="Merkel A.Y."/>
        </authorList>
    </citation>
    <scope>NUCLEOTIDE SEQUENCE [LARGE SCALE GENOMIC DNA]</scope>
    <source>
        <strain evidence="10 11">T05b</strain>
    </source>
</reference>
<comment type="caution">
    <text evidence="10">The sequence shown here is derived from an EMBL/GenBank/DDBJ whole genome shotgun (WGS) entry which is preliminary data.</text>
</comment>
<organism evidence="10 11">
    <name type="scientific">Sulfurospirillum tamanense</name>
    <dbReference type="NCBI Taxonomy" id="2813362"/>
    <lineage>
        <taxon>Bacteria</taxon>
        <taxon>Pseudomonadati</taxon>
        <taxon>Campylobacterota</taxon>
        <taxon>Epsilonproteobacteria</taxon>
        <taxon>Campylobacterales</taxon>
        <taxon>Sulfurospirillaceae</taxon>
        <taxon>Sulfurospirillum</taxon>
    </lineage>
</organism>
<protein>
    <recommendedName>
        <fullName evidence="8">Probable molybdenum cofactor guanylyltransferase</fullName>
        <shortName evidence="8">MoCo guanylyltransferase</shortName>
        <ecNumber evidence="8">2.7.7.77</ecNumber>
    </recommendedName>
    <alternativeName>
        <fullName evidence="8">GTP:molybdopterin guanylyltransferase</fullName>
    </alternativeName>
    <alternativeName>
        <fullName evidence="8">Mo-MPT guanylyltransferase</fullName>
    </alternativeName>
    <alternativeName>
        <fullName evidence="8">Molybdopterin guanylyltransferase</fullName>
    </alternativeName>
    <alternativeName>
        <fullName evidence="8">Molybdopterin-guanine dinucleotide synthase</fullName>
        <shortName evidence="8">MGD synthase</shortName>
    </alternativeName>
</protein>
<keyword evidence="7 8" id="KW-0501">Molybdenum cofactor biosynthesis</keyword>
<keyword evidence="2 8" id="KW-0808">Transferase</keyword>
<comment type="cofactor">
    <cofactor evidence="8">
        <name>Mg(2+)</name>
        <dbReference type="ChEBI" id="CHEBI:18420"/>
    </cofactor>
</comment>
<evidence type="ECO:0000256" key="1">
    <source>
        <dbReference type="ARBA" id="ARBA00022490"/>
    </source>
</evidence>
<dbReference type="Pfam" id="PF12804">
    <property type="entry name" value="NTP_transf_3"/>
    <property type="match status" value="1"/>
</dbReference>
<evidence type="ECO:0000256" key="5">
    <source>
        <dbReference type="ARBA" id="ARBA00022842"/>
    </source>
</evidence>
<reference evidence="11" key="1">
    <citation type="submission" date="2021-02" db="EMBL/GenBank/DDBJ databases">
        <title>Sulfurospirillum tamanensis sp. nov.</title>
        <authorList>
            <person name="Merkel A.Y."/>
        </authorList>
    </citation>
    <scope>NUCLEOTIDE SEQUENCE [LARGE SCALE GENOMIC DNA]</scope>
    <source>
        <strain evidence="11">T05b</strain>
    </source>
</reference>
<dbReference type="EMBL" id="JAFHKK010000012">
    <property type="protein sequence ID" value="MBN2964435.1"/>
    <property type="molecule type" value="Genomic_DNA"/>
</dbReference>
<accession>A0ABS2WS16</accession>
<dbReference type="EC" id="2.7.7.77" evidence="8"/>
<evidence type="ECO:0000256" key="7">
    <source>
        <dbReference type="ARBA" id="ARBA00023150"/>
    </source>
</evidence>
<dbReference type="InterPro" id="IPR029044">
    <property type="entry name" value="Nucleotide-diphossugar_trans"/>
</dbReference>
<keyword evidence="3 8" id="KW-0479">Metal-binding</keyword>
<dbReference type="InterPro" id="IPR025877">
    <property type="entry name" value="MobA-like_NTP_Trfase"/>
</dbReference>
<comment type="similarity">
    <text evidence="8">Belongs to the MobA family.</text>
</comment>
<keyword evidence="6 8" id="KW-0342">GTP-binding</keyword>
<comment type="function">
    <text evidence="8">Transfers a GMP moiety from GTP to Mo-molybdopterin (Mo-MPT) cofactor (Moco or molybdenum cofactor) to form Mo-molybdopterin guanine dinucleotide (Mo-MGD) cofactor.</text>
</comment>
<feature type="binding site" evidence="8">
    <location>
        <position position="95"/>
    </location>
    <ligand>
        <name>GTP</name>
        <dbReference type="ChEBI" id="CHEBI:37565"/>
    </ligand>
</feature>
<keyword evidence="4 8" id="KW-0547">Nucleotide-binding</keyword>
<name>A0ABS2WS16_9BACT</name>
<evidence type="ECO:0000256" key="2">
    <source>
        <dbReference type="ARBA" id="ARBA00022679"/>
    </source>
</evidence>
<gene>
    <name evidence="8" type="primary">mobA</name>
    <name evidence="10" type="ORF">JWV37_06565</name>
</gene>
<evidence type="ECO:0000256" key="4">
    <source>
        <dbReference type="ARBA" id="ARBA00022741"/>
    </source>
</evidence>
<keyword evidence="1 8" id="KW-0963">Cytoplasm</keyword>
<evidence type="ECO:0000256" key="6">
    <source>
        <dbReference type="ARBA" id="ARBA00023134"/>
    </source>
</evidence>
<dbReference type="Gene3D" id="3.90.550.10">
    <property type="entry name" value="Spore Coat Polysaccharide Biosynthesis Protein SpsA, Chain A"/>
    <property type="match status" value="1"/>
</dbReference>